<name>A0ABQ8I4N5_9ROSI</name>
<evidence type="ECO:0000313" key="5">
    <source>
        <dbReference type="Proteomes" id="UP000827721"/>
    </source>
</evidence>
<dbReference type="EMBL" id="JAFEMO010000004">
    <property type="protein sequence ID" value="KAH7571603.1"/>
    <property type="molecule type" value="Genomic_DNA"/>
</dbReference>
<comment type="caution">
    <text evidence="4">The sequence shown here is derived from an EMBL/GenBank/DDBJ whole genome shotgun (WGS) entry which is preliminary data.</text>
</comment>
<comment type="subcellular location">
    <subcellularLocation>
        <location evidence="1">Nucleus</location>
    </subcellularLocation>
</comment>
<keyword evidence="5" id="KW-1185">Reference proteome</keyword>
<dbReference type="PANTHER" id="PTHR47240">
    <property type="entry name" value="CHROMO DOMAIN-CONTAINING PROTEIN LHP1"/>
    <property type="match status" value="1"/>
</dbReference>
<organism evidence="4 5">
    <name type="scientific">Xanthoceras sorbifolium</name>
    <dbReference type="NCBI Taxonomy" id="99658"/>
    <lineage>
        <taxon>Eukaryota</taxon>
        <taxon>Viridiplantae</taxon>
        <taxon>Streptophyta</taxon>
        <taxon>Embryophyta</taxon>
        <taxon>Tracheophyta</taxon>
        <taxon>Spermatophyta</taxon>
        <taxon>Magnoliopsida</taxon>
        <taxon>eudicotyledons</taxon>
        <taxon>Gunneridae</taxon>
        <taxon>Pentapetalae</taxon>
        <taxon>rosids</taxon>
        <taxon>malvids</taxon>
        <taxon>Sapindales</taxon>
        <taxon>Sapindaceae</taxon>
        <taxon>Xanthoceroideae</taxon>
        <taxon>Xanthoceras</taxon>
    </lineage>
</organism>
<proteinExistence type="predicted"/>
<feature type="domain" description="Chromo shadow" evidence="3">
    <location>
        <begin position="162"/>
        <end position="235"/>
    </location>
</feature>
<protein>
    <recommendedName>
        <fullName evidence="3">Chromo shadow domain-containing protein</fullName>
    </recommendedName>
</protein>
<reference evidence="4 5" key="1">
    <citation type="submission" date="2021-02" db="EMBL/GenBank/DDBJ databases">
        <title>Plant Genome Project.</title>
        <authorList>
            <person name="Zhang R.-G."/>
        </authorList>
    </citation>
    <scope>NUCLEOTIDE SEQUENCE [LARGE SCALE GENOMIC DNA]</scope>
    <source>
        <tissue evidence="4">Leaves</tissue>
    </source>
</reference>
<dbReference type="PANTHER" id="PTHR47240:SF2">
    <property type="entry name" value="CHROMO DOMAIN-CONTAINING PROTEIN LHP1"/>
    <property type="match status" value="1"/>
</dbReference>
<gene>
    <name evidence="4" type="ORF">JRO89_XS04G0098100</name>
</gene>
<sequence>MNTSLLDFSAPTQLTGSVFGGASNGDVNNVKTAKQTNENRLANGSKQIDGRKEEMEYDPKLSELKGTIFTNEVHADKLAIHFQEAKASESNDPTHSKVDCVEPIQSDRRTGARRRKSGSVKRFKQDLGASKLVAEPDSKTSFAFGCSNTVEQLGIGDSSYMNKIDGSRNASAIVKILKAINFSASVSDNVQDVVVTFVAVRADGKEVMVDNKFLKANDPLLLINFYEQNLKYNAP</sequence>
<dbReference type="InterPro" id="IPR044251">
    <property type="entry name" value="LHP1-like"/>
</dbReference>
<evidence type="ECO:0000259" key="3">
    <source>
        <dbReference type="SMART" id="SM00300"/>
    </source>
</evidence>
<keyword evidence="2" id="KW-0539">Nucleus</keyword>
<evidence type="ECO:0000256" key="1">
    <source>
        <dbReference type="ARBA" id="ARBA00004123"/>
    </source>
</evidence>
<evidence type="ECO:0000256" key="2">
    <source>
        <dbReference type="ARBA" id="ARBA00023242"/>
    </source>
</evidence>
<dbReference type="SMART" id="SM00300">
    <property type="entry name" value="ChSh"/>
    <property type="match status" value="1"/>
</dbReference>
<evidence type="ECO:0000313" key="4">
    <source>
        <dbReference type="EMBL" id="KAH7571603.1"/>
    </source>
</evidence>
<accession>A0ABQ8I4N5</accession>
<dbReference type="Proteomes" id="UP000827721">
    <property type="component" value="Unassembled WGS sequence"/>
</dbReference>
<dbReference type="InterPro" id="IPR008251">
    <property type="entry name" value="Chromo_shadow_dom"/>
</dbReference>